<gene>
    <name evidence="2" type="ORF">SAMN05444714_0346</name>
</gene>
<accession>A0A1I6LAH0</accession>
<dbReference type="RefSeq" id="WP_090203203.1">
    <property type="nucleotide sequence ID" value="NZ_FOZM01000001.1"/>
</dbReference>
<dbReference type="AlphaFoldDB" id="A0A1I6LAH0"/>
<dbReference type="InterPro" id="IPR002881">
    <property type="entry name" value="DUF58"/>
</dbReference>
<evidence type="ECO:0000259" key="1">
    <source>
        <dbReference type="Pfam" id="PF01882"/>
    </source>
</evidence>
<name>A0A1I6LAH0_9RHOB</name>
<reference evidence="2 3" key="1">
    <citation type="submission" date="2016-10" db="EMBL/GenBank/DDBJ databases">
        <authorList>
            <person name="de Groot N.N."/>
        </authorList>
    </citation>
    <scope>NUCLEOTIDE SEQUENCE [LARGE SCALE GENOMIC DNA]</scope>
    <source>
        <strain evidence="2 3">DSM 29433</strain>
    </source>
</reference>
<proteinExistence type="predicted"/>
<protein>
    <recommendedName>
        <fullName evidence="1">DUF58 domain-containing protein</fullName>
    </recommendedName>
</protein>
<keyword evidence="3" id="KW-1185">Reference proteome</keyword>
<organism evidence="2 3">
    <name type="scientific">Yoonia litorea</name>
    <dbReference type="NCBI Taxonomy" id="1123755"/>
    <lineage>
        <taxon>Bacteria</taxon>
        <taxon>Pseudomonadati</taxon>
        <taxon>Pseudomonadota</taxon>
        <taxon>Alphaproteobacteria</taxon>
        <taxon>Rhodobacterales</taxon>
        <taxon>Paracoccaceae</taxon>
        <taxon>Yoonia</taxon>
    </lineage>
</organism>
<feature type="domain" description="DUF58" evidence="1">
    <location>
        <begin position="50"/>
        <end position="250"/>
    </location>
</feature>
<evidence type="ECO:0000313" key="2">
    <source>
        <dbReference type="EMBL" id="SFS00482.1"/>
    </source>
</evidence>
<dbReference type="STRING" id="1123755.SAMN05444714_0346"/>
<evidence type="ECO:0000313" key="3">
    <source>
        <dbReference type="Proteomes" id="UP000198926"/>
    </source>
</evidence>
<dbReference type="Proteomes" id="UP000198926">
    <property type="component" value="Unassembled WGS sequence"/>
</dbReference>
<dbReference type="OrthoDB" id="9794556at2"/>
<dbReference type="PANTHER" id="PTHR33608:SF6">
    <property type="entry name" value="BLL2464 PROTEIN"/>
    <property type="match status" value="1"/>
</dbReference>
<dbReference type="EMBL" id="FOZM01000001">
    <property type="protein sequence ID" value="SFS00482.1"/>
    <property type="molecule type" value="Genomic_DNA"/>
</dbReference>
<dbReference type="PANTHER" id="PTHR33608">
    <property type="entry name" value="BLL2464 PROTEIN"/>
    <property type="match status" value="1"/>
</dbReference>
<sequence length="290" mass="32075">MTEPLALRSDAEALAAPLPPLLAEAEHLATTVLLGDHGRKRAGTGDTFWQYRPAQPHDSARQIDWRRSARADANFVQDKEWQIAQSIVLWVDQAASMRFSSDPDLTTKAMRARLLGLATAILLVRGGERVGLTGLRLPPRRGRGQLMTMAQLLSEDGAADFGAPEPQGMLPHSRALFISDFLGDITAVEEALTRAADRGIGGAMLQILDPQEEAFPFDGRTIFESMTGALTHETLKAKDLRDRYLDRLAARKDRLNTLARATGWQFQTHHTNESAANALFWLFGAMEHQR</sequence>
<dbReference type="Pfam" id="PF01882">
    <property type="entry name" value="DUF58"/>
    <property type="match status" value="1"/>
</dbReference>